<reference evidence="2 3" key="1">
    <citation type="submission" date="2023-04" db="EMBL/GenBank/DDBJ databases">
        <title>Fusibacter bizertensis strain WBS, isolated from littoral bottom sediments of the Arctic seas - biochemical and genomic analysis.</title>
        <authorList>
            <person name="Brioukhanov A.L."/>
        </authorList>
    </citation>
    <scope>NUCLEOTIDE SEQUENCE [LARGE SCALE GENOMIC DNA]</scope>
    <source>
        <strain evidence="2 3">WBS</strain>
    </source>
</reference>
<keyword evidence="1" id="KW-0812">Transmembrane</keyword>
<evidence type="ECO:0000256" key="1">
    <source>
        <dbReference type="SAM" id="Phobius"/>
    </source>
</evidence>
<feature type="transmembrane region" description="Helical" evidence="1">
    <location>
        <begin position="89"/>
        <end position="109"/>
    </location>
</feature>
<dbReference type="RefSeq" id="WP_281095586.1">
    <property type="nucleotide sequence ID" value="NZ_JARYZI010000015.1"/>
</dbReference>
<organism evidence="2 3">
    <name type="scientific">Fusibacter bizertensis</name>
    <dbReference type="NCBI Taxonomy" id="1488331"/>
    <lineage>
        <taxon>Bacteria</taxon>
        <taxon>Bacillati</taxon>
        <taxon>Bacillota</taxon>
        <taxon>Clostridia</taxon>
        <taxon>Eubacteriales</taxon>
        <taxon>Eubacteriales Family XII. Incertae Sedis</taxon>
        <taxon>Fusibacter</taxon>
    </lineage>
</organism>
<feature type="transmembrane region" description="Helical" evidence="1">
    <location>
        <begin position="31"/>
        <end position="52"/>
    </location>
</feature>
<protein>
    <submittedName>
        <fullName evidence="2">DUF3810 domain-containing protein</fullName>
    </submittedName>
</protein>
<accession>A0ABT6NH69</accession>
<dbReference type="InterPro" id="IPR024294">
    <property type="entry name" value="DUF3810"/>
</dbReference>
<keyword evidence="1" id="KW-0472">Membrane</keyword>
<dbReference type="EMBL" id="JARYZI010000015">
    <property type="protein sequence ID" value="MDH8679690.1"/>
    <property type="molecule type" value="Genomic_DNA"/>
</dbReference>
<feature type="transmembrane region" description="Helical" evidence="1">
    <location>
        <begin position="121"/>
        <end position="138"/>
    </location>
</feature>
<keyword evidence="3" id="KW-1185">Reference proteome</keyword>
<proteinExistence type="predicted"/>
<comment type="caution">
    <text evidence="2">The sequence shown here is derived from an EMBL/GenBank/DDBJ whole genome shotgun (WGS) entry which is preliminary data.</text>
</comment>
<dbReference type="Proteomes" id="UP001158045">
    <property type="component" value="Unassembled WGS sequence"/>
</dbReference>
<keyword evidence="1" id="KW-1133">Transmembrane helix</keyword>
<gene>
    <name evidence="2" type="ORF">QE109_16145</name>
</gene>
<evidence type="ECO:0000313" key="2">
    <source>
        <dbReference type="EMBL" id="MDH8679690.1"/>
    </source>
</evidence>
<dbReference type="Pfam" id="PF12725">
    <property type="entry name" value="DUF3810"/>
    <property type="match status" value="1"/>
</dbReference>
<name>A0ABT6NH69_9FIRM</name>
<sequence>MMNDEQKQINDKKVRMRRSRRIQREKWEGKNWLFSFMPFILLAFVYSISMSIGNNSVSFEKYYAQGLNKWMIELVSVITGVFNFSIGEFVLYGHVLALPIVAMILLVKIFKGGFFRSVFRIIQYISILYVVFMVMWGFNYERQSVADTMGFEVRPYTKEELVELTTYLVDEANRLRPYQSLSDEGVMMVPGGYKQIFARASDGYTQLSKRYQFLSGLYGKPKPILASAPMLYTGITGVYFPYTSEANVNIEVPDLLLPATTLHEMAHQRGIAPEDEANFIAYLAATAHPDKDFQYSGTILALIHTMNALYALDADEAMRIRSTYSDGVSEDIISYSRFWDDYRGKTTEVADQVNDTYLKTNRQEDGVRSYGKMVDLLLGYYLEVAKPQMIGGK</sequence>
<evidence type="ECO:0000313" key="3">
    <source>
        <dbReference type="Proteomes" id="UP001158045"/>
    </source>
</evidence>